<feature type="transmembrane region" description="Helical" evidence="1">
    <location>
        <begin position="144"/>
        <end position="169"/>
    </location>
</feature>
<evidence type="ECO:0000313" key="2">
    <source>
        <dbReference type="EMBL" id="PZD73890.1"/>
    </source>
</evidence>
<keyword evidence="3" id="KW-1185">Reference proteome</keyword>
<proteinExistence type="predicted"/>
<keyword evidence="1" id="KW-0472">Membrane</keyword>
<organism evidence="2 3">
    <name type="scientific">Acaryochloris thomasi RCC1774</name>
    <dbReference type="NCBI Taxonomy" id="1764569"/>
    <lineage>
        <taxon>Bacteria</taxon>
        <taxon>Bacillati</taxon>
        <taxon>Cyanobacteriota</taxon>
        <taxon>Cyanophyceae</taxon>
        <taxon>Acaryochloridales</taxon>
        <taxon>Acaryochloridaceae</taxon>
        <taxon>Acaryochloris</taxon>
        <taxon>Acaryochloris thomasi</taxon>
    </lineage>
</organism>
<evidence type="ECO:0000313" key="3">
    <source>
        <dbReference type="Proteomes" id="UP000248857"/>
    </source>
</evidence>
<accession>A0A2W1JKF5</accession>
<dbReference type="OrthoDB" id="572729at2"/>
<keyword evidence="1" id="KW-0812">Transmembrane</keyword>
<evidence type="ECO:0000256" key="1">
    <source>
        <dbReference type="SAM" id="Phobius"/>
    </source>
</evidence>
<gene>
    <name evidence="2" type="ORF">C1752_01708</name>
</gene>
<dbReference type="AlphaFoldDB" id="A0A2W1JKF5"/>
<protein>
    <submittedName>
        <fullName evidence="2">Uncharacterized protein</fullName>
    </submittedName>
</protein>
<reference evidence="2 3" key="1">
    <citation type="journal article" date="2018" name="Sci. Rep.">
        <title>A novel species of the marine cyanobacterium Acaryochloris with a unique pigment content and lifestyle.</title>
        <authorList>
            <person name="Partensky F."/>
            <person name="Six C."/>
            <person name="Ratin M."/>
            <person name="Garczarek L."/>
            <person name="Vaulot D."/>
            <person name="Probert I."/>
            <person name="Calteau A."/>
            <person name="Gourvil P."/>
            <person name="Marie D."/>
            <person name="Grebert T."/>
            <person name="Bouchier C."/>
            <person name="Le Panse S."/>
            <person name="Gachenot M."/>
            <person name="Rodriguez F."/>
            <person name="Garrido J.L."/>
        </authorList>
    </citation>
    <scope>NUCLEOTIDE SEQUENCE [LARGE SCALE GENOMIC DNA]</scope>
    <source>
        <strain evidence="2 3">RCC1774</strain>
    </source>
</reference>
<name>A0A2W1JKF5_9CYAN</name>
<sequence length="237" mass="25651">MQDFYEITSAATEEQRQNLAELTGSGFGSAPDTLCNHIRYLRFGSIGQIFCYTSWKQVVTDVADQVAISWSEVLGDRTWHDLSTQEIEDAVVVKQFQHLLEQLRPEQRQHLLMDLTRESDDPHLEGFLLGGGAMLAARMSGFGVYVLASTVLGSLTGALGITLPFAVYMGVSQTLALVLGPVGWAALAGGVLFSLNQPNWNRLVLSVLHIATLRHSATPSGATAEQQYSKAGSIAVG</sequence>
<dbReference type="Proteomes" id="UP000248857">
    <property type="component" value="Unassembled WGS sequence"/>
</dbReference>
<feature type="transmembrane region" description="Helical" evidence="1">
    <location>
        <begin position="175"/>
        <end position="195"/>
    </location>
</feature>
<dbReference type="EMBL" id="PQWO01000004">
    <property type="protein sequence ID" value="PZD73890.1"/>
    <property type="molecule type" value="Genomic_DNA"/>
</dbReference>
<keyword evidence="1" id="KW-1133">Transmembrane helix</keyword>
<comment type="caution">
    <text evidence="2">The sequence shown here is derived from an EMBL/GenBank/DDBJ whole genome shotgun (WGS) entry which is preliminary data.</text>
</comment>
<dbReference type="RefSeq" id="WP_110985672.1">
    <property type="nucleotide sequence ID" value="NZ_CAWNWM010000004.1"/>
</dbReference>